<name>A0A0F9QLN9_9ZZZZ</name>
<reference evidence="1" key="1">
    <citation type="journal article" date="2015" name="Nature">
        <title>Complex archaea that bridge the gap between prokaryotes and eukaryotes.</title>
        <authorList>
            <person name="Spang A."/>
            <person name="Saw J.H."/>
            <person name="Jorgensen S.L."/>
            <person name="Zaremba-Niedzwiedzka K."/>
            <person name="Martijn J."/>
            <person name="Lind A.E."/>
            <person name="van Eijk R."/>
            <person name="Schleper C."/>
            <person name="Guy L."/>
            <person name="Ettema T.J."/>
        </authorList>
    </citation>
    <scope>NUCLEOTIDE SEQUENCE</scope>
</reference>
<sequence length="159" mass="16348">MALHTVPKKQLDPEVLTEAEDASALGSGAAASGEVLVADGAGGLSFIGVHKFSTSEAVTGTFWIDGKAVFRKVIDTGALPASGSSLVAHNITGMDVVVFIRGFAEDTNGNQIPLPHVDVGNQSNGDIGVAVNDTIVNISVAGDASAFDKSHVELWYTKV</sequence>
<evidence type="ECO:0000313" key="1">
    <source>
        <dbReference type="EMBL" id="KKN37902.1"/>
    </source>
</evidence>
<dbReference type="EMBL" id="LAZR01001863">
    <property type="protein sequence ID" value="KKN37902.1"/>
    <property type="molecule type" value="Genomic_DNA"/>
</dbReference>
<gene>
    <name evidence="1" type="ORF">LCGC14_0758820</name>
</gene>
<protein>
    <submittedName>
        <fullName evidence="1">Uncharacterized protein</fullName>
    </submittedName>
</protein>
<dbReference type="AlphaFoldDB" id="A0A0F9QLN9"/>
<comment type="caution">
    <text evidence="1">The sequence shown here is derived from an EMBL/GenBank/DDBJ whole genome shotgun (WGS) entry which is preliminary data.</text>
</comment>
<proteinExistence type="predicted"/>
<accession>A0A0F9QLN9</accession>
<organism evidence="1">
    <name type="scientific">marine sediment metagenome</name>
    <dbReference type="NCBI Taxonomy" id="412755"/>
    <lineage>
        <taxon>unclassified sequences</taxon>
        <taxon>metagenomes</taxon>
        <taxon>ecological metagenomes</taxon>
    </lineage>
</organism>